<dbReference type="Proteomes" id="UP000326944">
    <property type="component" value="Chromosome"/>
</dbReference>
<evidence type="ECO:0008006" key="4">
    <source>
        <dbReference type="Google" id="ProtNLM"/>
    </source>
</evidence>
<gene>
    <name evidence="2" type="ORF">FJR48_02500</name>
</gene>
<dbReference type="KEGG" id="sulg:FJR48_02500"/>
<keyword evidence="1" id="KW-0472">Membrane</keyword>
<proteinExistence type="predicted"/>
<dbReference type="OrthoDB" id="5349247at2"/>
<feature type="transmembrane region" description="Helical" evidence="1">
    <location>
        <begin position="7"/>
        <end position="26"/>
    </location>
</feature>
<name>A0A5P8NYZ2_9BACT</name>
<keyword evidence="1" id="KW-1133">Transmembrane helix</keyword>
<protein>
    <recommendedName>
        <fullName evidence="4">AlgX/AlgJ SGNH hydrolase-like domain-containing protein</fullName>
    </recommendedName>
</protein>
<evidence type="ECO:0000313" key="2">
    <source>
        <dbReference type="EMBL" id="QFR48652.1"/>
    </source>
</evidence>
<evidence type="ECO:0000313" key="3">
    <source>
        <dbReference type="Proteomes" id="UP000326944"/>
    </source>
</evidence>
<reference evidence="2 3" key="1">
    <citation type="submission" date="2019-09" db="EMBL/GenBank/DDBJ databases">
        <title>Sulfurimonas gotlandica sp. nov., a chemoautotrophic and psychrotolerant epsilonproteobacterium isolated from a pelagic redoxcline, and an emended description of the genus Sulfurimonas.</title>
        <authorList>
            <person name="Wang S."/>
            <person name="Jiang L."/>
            <person name="Shao S."/>
        </authorList>
    </citation>
    <scope>NUCLEOTIDE SEQUENCE [LARGE SCALE GENOMIC DNA]</scope>
    <source>
        <strain evidence="2 3">GYSZ_1</strain>
    </source>
</reference>
<accession>A0A5P8NYZ2</accession>
<dbReference type="AlphaFoldDB" id="A0A5P8NYZ2"/>
<organism evidence="2 3">
    <name type="scientific">Sulfurimonas lithotrophica</name>
    <dbReference type="NCBI Taxonomy" id="2590022"/>
    <lineage>
        <taxon>Bacteria</taxon>
        <taxon>Pseudomonadati</taxon>
        <taxon>Campylobacterota</taxon>
        <taxon>Epsilonproteobacteria</taxon>
        <taxon>Campylobacterales</taxon>
        <taxon>Sulfurimonadaceae</taxon>
        <taxon>Sulfurimonas</taxon>
    </lineage>
</organism>
<dbReference type="EMBL" id="CP043617">
    <property type="protein sequence ID" value="QFR48652.1"/>
    <property type="molecule type" value="Genomic_DNA"/>
</dbReference>
<keyword evidence="1" id="KW-0812">Transmembrane</keyword>
<evidence type="ECO:0000256" key="1">
    <source>
        <dbReference type="SAM" id="Phobius"/>
    </source>
</evidence>
<sequence length="356" mass="41977">MKTSKKFVYIFSLTLVFFLMFSFFTYHKYVKYVNPTDYVIGDLVRMSYHKGLALPRYNEFNLSKRHIHYNDYKKQNVDMITIGDSFSNGGGGGLNRYYQDYIATYNELDVLNIPQLSGTNSYLETVVLLCNSGWLERKKIKYVLIGSVQRFVIDRFAKDINYDLNTDANIDQEIISSYDSYNPKDEDKQQITFINNLNLNALTYNLNFLVKGYGKNKKYYIEKLNNDFFTSEIKNELLFFYDDIRVLKDETLKNIKKVNDNFNNLAKLLSNKGIKLYFMPSVDKYNLYSRYITSNKYTQSVLFEELRKLPKEYILIDTKNILSKEIESGAKDIFYPDETHWSYKASKAIFKSVKIE</sequence>
<dbReference type="RefSeq" id="WP_152306595.1">
    <property type="nucleotide sequence ID" value="NZ_CP043617.1"/>
</dbReference>
<keyword evidence="3" id="KW-1185">Reference proteome</keyword>